<proteinExistence type="predicted"/>
<dbReference type="InterPro" id="IPR050238">
    <property type="entry name" value="DNA_Rep/Repair_Clamp_Loader"/>
</dbReference>
<sequence length="342" mass="37190">MNDPDALEGIAPPEQRQRARGHDNARTAILAQLADRRLPGAILLHGPQGIGKATFAFELAATILTSTGDEPAHRVQEQVAALSHPNLFLLRRRPKDGKGYYTVIRVEDVRDIRDSLHHTRGRSGHRVAIIDSIDDCNPSAANALLKTLEEPPADTIFLLISHRPGQLLPTIKSRCHNLALRPVAADDVRAVLLEHDPALGQTELDRAVALAGGRPRRAFETLALEPDSALGALQAWLSNPAQHAAAVSMKLADVLGADTQSTELSFAREMLGDWIADEARSAAMQPQARMRLASANELWDKAHALFAEADEINLDMKQTLVAIFDAIRKHAAMTAPNSTEPQ</sequence>
<name>A0ABX7BTU4_9HYPH</name>
<organism evidence="2 3">
    <name type="scientific">Devosia oryziradicis</name>
    <dbReference type="NCBI Taxonomy" id="2801335"/>
    <lineage>
        <taxon>Bacteria</taxon>
        <taxon>Pseudomonadati</taxon>
        <taxon>Pseudomonadota</taxon>
        <taxon>Alphaproteobacteria</taxon>
        <taxon>Hyphomicrobiales</taxon>
        <taxon>Devosiaceae</taxon>
        <taxon>Devosia</taxon>
    </lineage>
</organism>
<dbReference type="RefSeq" id="WP_201653697.1">
    <property type="nucleotide sequence ID" value="NZ_CP068047.1"/>
</dbReference>
<dbReference type="Proteomes" id="UP000595460">
    <property type="component" value="Chromosome"/>
</dbReference>
<evidence type="ECO:0000256" key="1">
    <source>
        <dbReference type="SAM" id="MobiDB-lite"/>
    </source>
</evidence>
<feature type="region of interest" description="Disordered" evidence="1">
    <location>
        <begin position="1"/>
        <end position="23"/>
    </location>
</feature>
<dbReference type="EMBL" id="CP068047">
    <property type="protein sequence ID" value="QQR34978.1"/>
    <property type="molecule type" value="Genomic_DNA"/>
</dbReference>
<dbReference type="PANTHER" id="PTHR11669:SF8">
    <property type="entry name" value="DNA POLYMERASE III SUBUNIT DELTA"/>
    <property type="match status" value="1"/>
</dbReference>
<gene>
    <name evidence="2" type="ORF">JI749_11375</name>
</gene>
<keyword evidence="3" id="KW-1185">Reference proteome</keyword>
<dbReference type="InterPro" id="IPR027417">
    <property type="entry name" value="P-loop_NTPase"/>
</dbReference>
<evidence type="ECO:0000313" key="2">
    <source>
        <dbReference type="EMBL" id="QQR34978.1"/>
    </source>
</evidence>
<dbReference type="SUPFAM" id="SSF52540">
    <property type="entry name" value="P-loop containing nucleoside triphosphate hydrolases"/>
    <property type="match status" value="1"/>
</dbReference>
<reference evidence="2 3" key="1">
    <citation type="submission" date="2021-01" db="EMBL/GenBank/DDBJ databases">
        <title>Genome seq and assembly of Devosia sp. G19.</title>
        <authorList>
            <person name="Chhetri G."/>
        </authorList>
    </citation>
    <scope>NUCLEOTIDE SEQUENCE [LARGE SCALE GENOMIC DNA]</scope>
    <source>
        <strain evidence="2 3">G19</strain>
    </source>
</reference>
<dbReference type="Pfam" id="PF13177">
    <property type="entry name" value="DNA_pol3_delta2"/>
    <property type="match status" value="1"/>
</dbReference>
<accession>A0ABX7BTU4</accession>
<dbReference type="Gene3D" id="3.40.50.300">
    <property type="entry name" value="P-loop containing nucleotide triphosphate hydrolases"/>
    <property type="match status" value="1"/>
</dbReference>
<dbReference type="PANTHER" id="PTHR11669">
    <property type="entry name" value="REPLICATION FACTOR C / DNA POLYMERASE III GAMMA-TAU SUBUNIT"/>
    <property type="match status" value="1"/>
</dbReference>
<evidence type="ECO:0000313" key="3">
    <source>
        <dbReference type="Proteomes" id="UP000595460"/>
    </source>
</evidence>
<protein>
    <submittedName>
        <fullName evidence="2">AAA family ATPase</fullName>
    </submittedName>
</protein>